<comment type="subcellular location">
    <subcellularLocation>
        <location evidence="1">Cell membrane</location>
        <topology evidence="1">Multi-pass membrane protein</topology>
    </subcellularLocation>
</comment>
<evidence type="ECO:0000256" key="1">
    <source>
        <dbReference type="ARBA" id="ARBA00004651"/>
    </source>
</evidence>
<dbReference type="Proteomes" id="UP000289794">
    <property type="component" value="Chromosome"/>
</dbReference>
<proteinExistence type="inferred from homology"/>
<protein>
    <submittedName>
        <fullName evidence="9">Uncharacterized protein</fullName>
    </submittedName>
</protein>
<keyword evidence="7 8" id="KW-0472">Membrane</keyword>
<dbReference type="PIRSF" id="PIRSF037497">
    <property type="entry name" value="MreD_Clostridium/Treponema_prd"/>
    <property type="match status" value="1"/>
</dbReference>
<evidence type="ECO:0000256" key="6">
    <source>
        <dbReference type="ARBA" id="ARBA00022989"/>
    </source>
</evidence>
<keyword evidence="6 8" id="KW-1133">Transmembrane helix</keyword>
<keyword evidence="3" id="KW-1003">Cell membrane</keyword>
<dbReference type="GO" id="GO:0005886">
    <property type="term" value="C:plasma membrane"/>
    <property type="evidence" value="ECO:0007669"/>
    <property type="project" value="UniProtKB-SubCell"/>
</dbReference>
<keyword evidence="4 8" id="KW-0812">Transmembrane</keyword>
<feature type="transmembrane region" description="Helical" evidence="8">
    <location>
        <begin position="129"/>
        <end position="152"/>
    </location>
</feature>
<evidence type="ECO:0000256" key="5">
    <source>
        <dbReference type="ARBA" id="ARBA00022960"/>
    </source>
</evidence>
<evidence type="ECO:0000256" key="8">
    <source>
        <dbReference type="SAM" id="Phobius"/>
    </source>
</evidence>
<dbReference type="RefSeq" id="WP_049924069.1">
    <property type="nucleotide sequence ID" value="NZ_CP035945.1"/>
</dbReference>
<feature type="transmembrane region" description="Helical" evidence="8">
    <location>
        <begin position="100"/>
        <end position="117"/>
    </location>
</feature>
<evidence type="ECO:0000256" key="2">
    <source>
        <dbReference type="ARBA" id="ARBA00007776"/>
    </source>
</evidence>
<comment type="similarity">
    <text evidence="2">Belongs to the MreD family.</text>
</comment>
<dbReference type="InterPro" id="IPR007227">
    <property type="entry name" value="Cell_shape_determining_MreD"/>
</dbReference>
<gene>
    <name evidence="9" type="ORF">PMF13cell1_03838</name>
</gene>
<evidence type="ECO:0000256" key="3">
    <source>
        <dbReference type="ARBA" id="ARBA00022475"/>
    </source>
</evidence>
<dbReference type="AlphaFoldDB" id="A0A4P6M1N2"/>
<dbReference type="InterPro" id="IPR017225">
    <property type="entry name" value="Cell_shape_determin_MreD_prd"/>
</dbReference>
<dbReference type="GO" id="GO:0008360">
    <property type="term" value="P:regulation of cell shape"/>
    <property type="evidence" value="ECO:0007669"/>
    <property type="project" value="UniProtKB-KW"/>
</dbReference>
<keyword evidence="5" id="KW-0133">Cell shape</keyword>
<dbReference type="Pfam" id="PF04093">
    <property type="entry name" value="MreD"/>
    <property type="match status" value="1"/>
</dbReference>
<dbReference type="NCBIfam" id="TIGR03426">
    <property type="entry name" value="shape_MreD"/>
    <property type="match status" value="1"/>
</dbReference>
<evidence type="ECO:0000313" key="10">
    <source>
        <dbReference type="Proteomes" id="UP000289794"/>
    </source>
</evidence>
<name>A0A4P6M1N2_9FIRM</name>
<organism evidence="9 10">
    <name type="scientific">Blautia producta</name>
    <dbReference type="NCBI Taxonomy" id="33035"/>
    <lineage>
        <taxon>Bacteria</taxon>
        <taxon>Bacillati</taxon>
        <taxon>Bacillota</taxon>
        <taxon>Clostridia</taxon>
        <taxon>Lachnospirales</taxon>
        <taxon>Lachnospiraceae</taxon>
        <taxon>Blautia</taxon>
    </lineage>
</organism>
<evidence type="ECO:0000256" key="7">
    <source>
        <dbReference type="ARBA" id="ARBA00023136"/>
    </source>
</evidence>
<feature type="transmembrane region" description="Helical" evidence="8">
    <location>
        <begin position="70"/>
        <end position="94"/>
    </location>
</feature>
<accession>A0A4P6M1N2</accession>
<dbReference type="KEGG" id="bpro:PMF13cell1_03838"/>
<evidence type="ECO:0000313" key="9">
    <source>
        <dbReference type="EMBL" id="QBE98272.1"/>
    </source>
</evidence>
<reference evidence="9 10" key="1">
    <citation type="submission" date="2019-01" db="EMBL/GenBank/DDBJ databases">
        <title>PMF-metabolizing Aryl O-demethylase.</title>
        <authorList>
            <person name="Kim M."/>
        </authorList>
    </citation>
    <scope>NUCLEOTIDE SEQUENCE [LARGE SCALE GENOMIC DNA]</scope>
    <source>
        <strain evidence="9 10">PMF1</strain>
    </source>
</reference>
<sequence length="177" mass="20246">MRIQRKVVTLLLILISAVLQGTLFKALSIGSIAPNLLLILTVSFGFMRGKKNGIWIGFLCGILKDLLSDGLLGFYGLIYLCIGYAAGCCCKLFYDEELRVPIILVAAGDLVYGGLVYGMQYLMRGRIQFYYYFGRIIIPEMIYTILMTVLLYRLLFNINKRLTELEMKERDSIWLRK</sequence>
<evidence type="ECO:0000256" key="4">
    <source>
        <dbReference type="ARBA" id="ARBA00022692"/>
    </source>
</evidence>
<dbReference type="EMBL" id="CP035945">
    <property type="protein sequence ID" value="QBE98272.1"/>
    <property type="molecule type" value="Genomic_DNA"/>
</dbReference>